<evidence type="ECO:0000256" key="4">
    <source>
        <dbReference type="ARBA" id="ARBA00022807"/>
    </source>
</evidence>
<dbReference type="EMBL" id="CP011391">
    <property type="protein sequence ID" value="AMK54093.1"/>
    <property type="molecule type" value="Genomic_DNA"/>
</dbReference>
<keyword evidence="2" id="KW-0645">Protease</keyword>
<comment type="similarity">
    <text evidence="1">Belongs to the peptidase C40 family.</text>
</comment>
<dbReference type="Gene3D" id="3.90.1720.10">
    <property type="entry name" value="endopeptidase domain like (from Nostoc punctiforme)"/>
    <property type="match status" value="1"/>
</dbReference>
<keyword evidence="3" id="KW-0378">Hydrolase</keyword>
<dbReference type="Pfam" id="PF00877">
    <property type="entry name" value="NLPC_P60"/>
    <property type="match status" value="1"/>
</dbReference>
<gene>
    <name evidence="7" type="ORF">AALO17_09590</name>
</gene>
<dbReference type="KEGG" id="fro:AALO17_09590"/>
<reference evidence="7 8" key="1">
    <citation type="journal article" date="2016" name="Gut Pathog.">
        <title>Whole genome sequencing of "Faecalibaculum rodentium" ALO17, isolated from C57BL/6J laboratory mouse feces.</title>
        <authorList>
            <person name="Lim S."/>
            <person name="Chang D.H."/>
            <person name="Ahn S."/>
            <person name="Kim B.C."/>
        </authorList>
    </citation>
    <scope>NUCLEOTIDE SEQUENCE [LARGE SCALE GENOMIC DNA]</scope>
    <source>
        <strain evidence="7 8">Alo17</strain>
    </source>
</reference>
<evidence type="ECO:0000256" key="5">
    <source>
        <dbReference type="SAM" id="SignalP"/>
    </source>
</evidence>
<evidence type="ECO:0000259" key="6">
    <source>
        <dbReference type="PROSITE" id="PS51935"/>
    </source>
</evidence>
<dbReference type="RefSeq" id="WP_067556014.1">
    <property type="nucleotide sequence ID" value="NZ_CAJTBG010000044.1"/>
</dbReference>
<evidence type="ECO:0000256" key="2">
    <source>
        <dbReference type="ARBA" id="ARBA00022670"/>
    </source>
</evidence>
<dbReference type="PROSITE" id="PS51935">
    <property type="entry name" value="NLPC_P60"/>
    <property type="match status" value="1"/>
</dbReference>
<evidence type="ECO:0000256" key="1">
    <source>
        <dbReference type="ARBA" id="ARBA00007074"/>
    </source>
</evidence>
<accession>A0A140DTW6</accession>
<proteinExistence type="inferred from homology"/>
<feature type="domain" description="NlpC/P60" evidence="6">
    <location>
        <begin position="54"/>
        <end position="173"/>
    </location>
</feature>
<evidence type="ECO:0000313" key="8">
    <source>
        <dbReference type="Proteomes" id="UP000069771"/>
    </source>
</evidence>
<dbReference type="GeneID" id="78477747"/>
<evidence type="ECO:0000313" key="7">
    <source>
        <dbReference type="EMBL" id="AMK54093.1"/>
    </source>
</evidence>
<dbReference type="InterPro" id="IPR000064">
    <property type="entry name" value="NLP_P60_dom"/>
</dbReference>
<keyword evidence="8" id="KW-1185">Reference proteome</keyword>
<dbReference type="SUPFAM" id="SSF54001">
    <property type="entry name" value="Cysteine proteinases"/>
    <property type="match status" value="1"/>
</dbReference>
<organism evidence="7 8">
    <name type="scientific">Faecalibaculum rodentium</name>
    <dbReference type="NCBI Taxonomy" id="1702221"/>
    <lineage>
        <taxon>Bacteria</taxon>
        <taxon>Bacillati</taxon>
        <taxon>Bacillota</taxon>
        <taxon>Erysipelotrichia</taxon>
        <taxon>Erysipelotrichales</taxon>
        <taxon>Erysipelotrichaceae</taxon>
        <taxon>Faecalibaculum</taxon>
    </lineage>
</organism>
<keyword evidence="5" id="KW-0732">Signal</keyword>
<dbReference type="GO" id="GO:0006508">
    <property type="term" value="P:proteolysis"/>
    <property type="evidence" value="ECO:0007669"/>
    <property type="project" value="UniProtKB-KW"/>
</dbReference>
<name>A0A140DTW6_9FIRM</name>
<protein>
    <recommendedName>
        <fullName evidence="6">NlpC/P60 domain-containing protein</fullName>
    </recommendedName>
</protein>
<dbReference type="InterPro" id="IPR038765">
    <property type="entry name" value="Papain-like_cys_pep_sf"/>
</dbReference>
<dbReference type="OrthoDB" id="9808890at2"/>
<keyword evidence="4" id="KW-0788">Thiol protease</keyword>
<feature type="chain" id="PRO_5007302036" description="NlpC/P60 domain-containing protein" evidence="5">
    <location>
        <begin position="30"/>
        <end position="173"/>
    </location>
</feature>
<evidence type="ECO:0000256" key="3">
    <source>
        <dbReference type="ARBA" id="ARBA00022801"/>
    </source>
</evidence>
<dbReference type="AlphaFoldDB" id="A0A140DTW6"/>
<sequence>MKKIKTIIARAALAASMILPVMPASPVMAAEKENTKTRLIEVVTDSMSTAHEEVKTVQAQMRQKKAEEAKNFGQKIADAAIAQIGVGQDCTMLVTNSLKAVGISFHGAPAAYASLGDWTSDPQPGDVIVYSGHVAVYIGNGRAIHGGWNGGTTAEWSVECSNPLVGYIRVRRP</sequence>
<dbReference type="GO" id="GO:0008234">
    <property type="term" value="F:cysteine-type peptidase activity"/>
    <property type="evidence" value="ECO:0007669"/>
    <property type="project" value="UniProtKB-KW"/>
</dbReference>
<dbReference type="Proteomes" id="UP000069771">
    <property type="component" value="Chromosome"/>
</dbReference>
<dbReference type="STRING" id="1702221.AALO17_09590"/>
<feature type="signal peptide" evidence="5">
    <location>
        <begin position="1"/>
        <end position="29"/>
    </location>
</feature>